<protein>
    <submittedName>
        <fullName evidence="1">Transposable element Tcb2 transposase</fullName>
    </submittedName>
</protein>
<evidence type="ECO:0000313" key="2">
    <source>
        <dbReference type="Proteomes" id="UP000887159"/>
    </source>
</evidence>
<dbReference type="GO" id="GO:0003676">
    <property type="term" value="F:nucleic acid binding"/>
    <property type="evidence" value="ECO:0007669"/>
    <property type="project" value="InterPro"/>
</dbReference>
<dbReference type="EMBL" id="BMAU01021062">
    <property type="protein sequence ID" value="GFX88928.1"/>
    <property type="molecule type" value="Genomic_DNA"/>
</dbReference>
<accession>A0A8X6R5S2</accession>
<keyword evidence="2" id="KW-1185">Reference proteome</keyword>
<dbReference type="InterPro" id="IPR036397">
    <property type="entry name" value="RNaseH_sf"/>
</dbReference>
<gene>
    <name evidence="1" type="primary">X975_04033</name>
    <name evidence="1" type="ORF">TNCV_2576351</name>
</gene>
<dbReference type="AlphaFoldDB" id="A0A8X6R5S2"/>
<name>A0A8X6R5S2_TRICX</name>
<reference evidence="1" key="1">
    <citation type="submission" date="2020-08" db="EMBL/GenBank/DDBJ databases">
        <title>Multicomponent nature underlies the extraordinary mechanical properties of spider dragline silk.</title>
        <authorList>
            <person name="Kono N."/>
            <person name="Nakamura H."/>
            <person name="Mori M."/>
            <person name="Yoshida Y."/>
            <person name="Ohtoshi R."/>
            <person name="Malay A.D."/>
            <person name="Moran D.A.P."/>
            <person name="Tomita M."/>
            <person name="Numata K."/>
            <person name="Arakawa K."/>
        </authorList>
    </citation>
    <scope>NUCLEOTIDE SEQUENCE</scope>
</reference>
<comment type="caution">
    <text evidence="1">The sequence shown here is derived from an EMBL/GenBank/DDBJ whole genome shotgun (WGS) entry which is preliminary data.</text>
</comment>
<dbReference type="Gene3D" id="3.30.420.10">
    <property type="entry name" value="Ribonuclease H-like superfamily/Ribonuclease H"/>
    <property type="match status" value="1"/>
</dbReference>
<proteinExistence type="predicted"/>
<organism evidence="1 2">
    <name type="scientific">Trichonephila clavipes</name>
    <name type="common">Golden silk orbweaver</name>
    <name type="synonym">Nephila clavipes</name>
    <dbReference type="NCBI Taxonomy" id="2585209"/>
    <lineage>
        <taxon>Eukaryota</taxon>
        <taxon>Metazoa</taxon>
        <taxon>Ecdysozoa</taxon>
        <taxon>Arthropoda</taxon>
        <taxon>Chelicerata</taxon>
        <taxon>Arachnida</taxon>
        <taxon>Araneae</taxon>
        <taxon>Araneomorphae</taxon>
        <taxon>Entelegynae</taxon>
        <taxon>Araneoidea</taxon>
        <taxon>Nephilidae</taxon>
        <taxon>Trichonephila</taxon>
    </lineage>
</organism>
<evidence type="ECO:0000313" key="1">
    <source>
        <dbReference type="EMBL" id="GFX88928.1"/>
    </source>
</evidence>
<dbReference type="Proteomes" id="UP000887159">
    <property type="component" value="Unassembled WGS sequence"/>
</dbReference>
<sequence>MARVSQDYLRSVTTLPWPARSPDLSLIEHIWDNVGRRVGHPMSLNELEQRYSTCGMWDACGPPCLFKWPGHGSLL</sequence>